<protein>
    <submittedName>
        <fullName evidence="2">Uncharacterized protein</fullName>
    </submittedName>
</protein>
<evidence type="ECO:0000313" key="2">
    <source>
        <dbReference type="EMBL" id="GMN45956.1"/>
    </source>
</evidence>
<proteinExistence type="predicted"/>
<sequence length="98" mass="11172">MGCYLSQHRTKIVMNGRISFILISQFPKETMLRKHQISGFKSLGERENSFTLGTTPLAEPRPTNPVEPAPLSLETIQKQRTSSGFLQKRKPKQPFQQT</sequence>
<evidence type="ECO:0000256" key="1">
    <source>
        <dbReference type="SAM" id="MobiDB-lite"/>
    </source>
</evidence>
<dbReference type="Proteomes" id="UP001187192">
    <property type="component" value="Unassembled WGS sequence"/>
</dbReference>
<dbReference type="AlphaFoldDB" id="A0AA88D7M2"/>
<dbReference type="Gramene" id="FCD_00018049-RA">
    <property type="protein sequence ID" value="FCD_00018049-RA:cds"/>
    <property type="gene ID" value="FCD_00018049"/>
</dbReference>
<feature type="compositionally biased region" description="Polar residues" evidence="1">
    <location>
        <begin position="74"/>
        <end position="85"/>
    </location>
</feature>
<evidence type="ECO:0000313" key="3">
    <source>
        <dbReference type="Proteomes" id="UP001187192"/>
    </source>
</evidence>
<reference evidence="2" key="1">
    <citation type="submission" date="2023-07" db="EMBL/GenBank/DDBJ databases">
        <title>draft genome sequence of fig (Ficus carica).</title>
        <authorList>
            <person name="Takahashi T."/>
            <person name="Nishimura K."/>
        </authorList>
    </citation>
    <scope>NUCLEOTIDE SEQUENCE</scope>
</reference>
<comment type="caution">
    <text evidence="2">The sequence shown here is derived from an EMBL/GenBank/DDBJ whole genome shotgun (WGS) entry which is preliminary data.</text>
</comment>
<dbReference type="EMBL" id="BTGU01000021">
    <property type="protein sequence ID" value="GMN45956.1"/>
    <property type="molecule type" value="Genomic_DNA"/>
</dbReference>
<gene>
    <name evidence="2" type="ORF">TIFTF001_015149</name>
</gene>
<feature type="region of interest" description="Disordered" evidence="1">
    <location>
        <begin position="43"/>
        <end position="98"/>
    </location>
</feature>
<organism evidence="2 3">
    <name type="scientific">Ficus carica</name>
    <name type="common">Common fig</name>
    <dbReference type="NCBI Taxonomy" id="3494"/>
    <lineage>
        <taxon>Eukaryota</taxon>
        <taxon>Viridiplantae</taxon>
        <taxon>Streptophyta</taxon>
        <taxon>Embryophyta</taxon>
        <taxon>Tracheophyta</taxon>
        <taxon>Spermatophyta</taxon>
        <taxon>Magnoliopsida</taxon>
        <taxon>eudicotyledons</taxon>
        <taxon>Gunneridae</taxon>
        <taxon>Pentapetalae</taxon>
        <taxon>rosids</taxon>
        <taxon>fabids</taxon>
        <taxon>Rosales</taxon>
        <taxon>Moraceae</taxon>
        <taxon>Ficeae</taxon>
        <taxon>Ficus</taxon>
    </lineage>
</organism>
<keyword evidence="3" id="KW-1185">Reference proteome</keyword>
<name>A0AA88D7M2_FICCA</name>
<accession>A0AA88D7M2</accession>